<dbReference type="STRING" id="5539.A0A3E2HRM9"/>
<keyword evidence="3" id="KW-1185">Reference proteome</keyword>
<reference evidence="2 3" key="1">
    <citation type="submission" date="2018-05" db="EMBL/GenBank/DDBJ databases">
        <title>Draft genome sequence of Scytalidium lignicola DSM 105466, a ubiquitous saprotrophic fungus.</title>
        <authorList>
            <person name="Buettner E."/>
            <person name="Gebauer A.M."/>
            <person name="Hofrichter M."/>
            <person name="Liers C."/>
            <person name="Kellner H."/>
        </authorList>
    </citation>
    <scope>NUCLEOTIDE SEQUENCE [LARGE SCALE GENOMIC DNA]</scope>
    <source>
        <strain evidence="2 3">DSM 105466</strain>
    </source>
</reference>
<sequence>MASAQSNPFLLAADNPTQLLPLLRSKPELAASQDEHGYSLIHAAASYNHLDLLRALVNEFHVNVDLKDEDGETALFVVETVDCAKVLVEELHASFVLRSSDGVSPRERIEEEGDFPEVAVYLRIKELESSNSSTNGNSRTTEVESNGIHPPPPLPEGISVDIGTINSENDMPEVADPEFRRRIEELAARSDFQSESAQRELRQLITEALGGEFSNERDVRQRTS</sequence>
<feature type="compositionally biased region" description="Low complexity" evidence="1">
    <location>
        <begin position="129"/>
        <end position="140"/>
    </location>
</feature>
<organism evidence="2 3">
    <name type="scientific">Scytalidium lignicola</name>
    <name type="common">Hyphomycete</name>
    <dbReference type="NCBI Taxonomy" id="5539"/>
    <lineage>
        <taxon>Eukaryota</taxon>
        <taxon>Fungi</taxon>
        <taxon>Dikarya</taxon>
        <taxon>Ascomycota</taxon>
        <taxon>Pezizomycotina</taxon>
        <taxon>Leotiomycetes</taxon>
        <taxon>Leotiomycetes incertae sedis</taxon>
        <taxon>Scytalidium</taxon>
    </lineage>
</organism>
<evidence type="ECO:0000313" key="3">
    <source>
        <dbReference type="Proteomes" id="UP000258309"/>
    </source>
</evidence>
<dbReference type="Proteomes" id="UP000258309">
    <property type="component" value="Unassembled WGS sequence"/>
</dbReference>
<dbReference type="EMBL" id="NCSJ02000003">
    <property type="protein sequence ID" value="RFU36009.1"/>
    <property type="molecule type" value="Genomic_DNA"/>
</dbReference>
<proteinExistence type="predicted"/>
<accession>A0A3E2HRM9</accession>
<dbReference type="InterPro" id="IPR036770">
    <property type="entry name" value="Ankyrin_rpt-contain_sf"/>
</dbReference>
<comment type="caution">
    <text evidence="2">The sequence shown here is derived from an EMBL/GenBank/DDBJ whole genome shotgun (WGS) entry which is preliminary data.</text>
</comment>
<name>A0A3E2HRM9_SCYLI</name>
<evidence type="ECO:0000313" key="2">
    <source>
        <dbReference type="EMBL" id="RFU36009.1"/>
    </source>
</evidence>
<gene>
    <name evidence="2" type="ORF">B7463_g404</name>
</gene>
<dbReference type="Gene3D" id="1.25.40.20">
    <property type="entry name" value="Ankyrin repeat-containing domain"/>
    <property type="match status" value="1"/>
</dbReference>
<evidence type="ECO:0000256" key="1">
    <source>
        <dbReference type="SAM" id="MobiDB-lite"/>
    </source>
</evidence>
<dbReference type="SUPFAM" id="SSF48403">
    <property type="entry name" value="Ankyrin repeat"/>
    <property type="match status" value="1"/>
</dbReference>
<feature type="region of interest" description="Disordered" evidence="1">
    <location>
        <begin position="129"/>
        <end position="155"/>
    </location>
</feature>
<dbReference type="OrthoDB" id="19174at2759"/>
<protein>
    <submittedName>
        <fullName evidence="2">Uncharacterized protein</fullName>
    </submittedName>
</protein>
<feature type="non-terminal residue" evidence="2">
    <location>
        <position position="224"/>
    </location>
</feature>
<dbReference type="OMA" id="CLFVTET"/>
<dbReference type="AlphaFoldDB" id="A0A3E2HRM9"/>
<dbReference type="Pfam" id="PF13857">
    <property type="entry name" value="Ank_5"/>
    <property type="match status" value="1"/>
</dbReference>
<feature type="non-terminal residue" evidence="2">
    <location>
        <position position="1"/>
    </location>
</feature>
<dbReference type="InterPro" id="IPR002110">
    <property type="entry name" value="Ankyrin_rpt"/>
</dbReference>